<feature type="domain" description="Penicillin-binding protein dimerisation" evidence="16">
    <location>
        <begin position="56"/>
        <end position="245"/>
    </location>
</feature>
<dbReference type="PANTHER" id="PTHR30627">
    <property type="entry name" value="PEPTIDOGLYCAN D,D-TRANSPEPTIDASE"/>
    <property type="match status" value="1"/>
</dbReference>
<evidence type="ECO:0000256" key="5">
    <source>
        <dbReference type="ARBA" id="ARBA00022519"/>
    </source>
</evidence>
<keyword evidence="18" id="KW-1185">Reference proteome</keyword>
<dbReference type="InterPro" id="IPR012338">
    <property type="entry name" value="Beta-lactam/transpept-like"/>
</dbReference>
<evidence type="ECO:0000259" key="16">
    <source>
        <dbReference type="Pfam" id="PF03717"/>
    </source>
</evidence>
<organism evidence="17 18">
    <name type="scientific">Nocardioides malaquae</name>
    <dbReference type="NCBI Taxonomy" id="2773426"/>
    <lineage>
        <taxon>Bacteria</taxon>
        <taxon>Bacillati</taxon>
        <taxon>Actinomycetota</taxon>
        <taxon>Actinomycetes</taxon>
        <taxon>Propionibacteriales</taxon>
        <taxon>Nocardioidaceae</taxon>
        <taxon>Nocardioides</taxon>
    </lineage>
</organism>
<sequence>MAVAGAERSRLRLVVLQALVLALFATLFVRLYSLQVVGGDDYRAKAADQSVRDIVVQPQRGLVVDAMGRPLVANRLSWVVSLDRTVLGKLDDTQRRKLVARVADAVELRPRRIEKVLLDCGDAGAETGTCWNGSPFQPVPVATDVDQSVALRLLEQPEDYPGVVVEQQNVRSYPSPFGVNLAHVLGYLSPITEEEFDTAQEKDDRSLHGASVVGRAGVERQYDAWLRGMPGYRRVQVDSMGRVLGDDSEVASTPGDTLVTSIDAKVQSVVEKELARSIRTQRGIVDRVTGRRFVADSGAAVVLDAKTGRVVAAASQPTYDPEVWVDGISSKELSRLYSEKAGTPLLSRVTQGQFAPGSTWKPFMTAAALRNGYSPDSRIACGSGYTVGNRTFKNYESGAYGVIGFDRALEVSCNTFFYAIGHNFWQKFGSDVDDVDARDPLVEGAKEWGFGSETGIDLPGEAPGRIADRAWKRAYYDSQRDYYCEIADKPQGPKTSDFLYRFSREFCIEGYAYRAGDAVNFSIGQGDTMVTPLQLAVGYGALANGGTLWEPRVGKAIVSPEGEVIQKIAPRRAGRVKSTRRQLAYIDSALEGVSRTGTMSWKLVGFPLDQVTVRSKTGSAEVYGKQSTGWVASYTDDYVVVMMISQGGTGSGSVGDSVRAIYETLYGIEGDRVVPRRAAIPGAVPPRALPTFEDDGSILPPVRDGRGGPR</sequence>
<evidence type="ECO:0000259" key="15">
    <source>
        <dbReference type="Pfam" id="PF00905"/>
    </source>
</evidence>
<keyword evidence="6" id="KW-0645">Protease</keyword>
<accession>A0ABR9RU37</accession>
<dbReference type="SUPFAM" id="SSF56519">
    <property type="entry name" value="Penicillin binding protein dimerisation domain"/>
    <property type="match status" value="1"/>
</dbReference>
<evidence type="ECO:0000256" key="14">
    <source>
        <dbReference type="SAM" id="MobiDB-lite"/>
    </source>
</evidence>
<keyword evidence="11" id="KW-1133">Transmembrane helix</keyword>
<evidence type="ECO:0000256" key="7">
    <source>
        <dbReference type="ARBA" id="ARBA00022692"/>
    </source>
</evidence>
<dbReference type="GO" id="GO:0009002">
    <property type="term" value="F:serine-type D-Ala-D-Ala carboxypeptidase activity"/>
    <property type="evidence" value="ECO:0007669"/>
    <property type="project" value="UniProtKB-EC"/>
</dbReference>
<dbReference type="EC" id="3.4.16.4" evidence="17"/>
<evidence type="ECO:0000256" key="1">
    <source>
        <dbReference type="ARBA" id="ARBA00004167"/>
    </source>
</evidence>
<keyword evidence="13" id="KW-0961">Cell wall biogenesis/degradation</keyword>
<keyword evidence="17" id="KW-0121">Carboxypeptidase</keyword>
<comment type="subcellular location">
    <subcellularLocation>
        <location evidence="2">Cell membrane</location>
    </subcellularLocation>
    <subcellularLocation>
        <location evidence="1">Membrane</location>
        <topology evidence="1">Single-pass membrane protein</topology>
    </subcellularLocation>
</comment>
<keyword evidence="7" id="KW-0812">Transmembrane</keyword>
<evidence type="ECO:0000256" key="8">
    <source>
        <dbReference type="ARBA" id="ARBA00022801"/>
    </source>
</evidence>
<name>A0ABR9RU37_9ACTN</name>
<keyword evidence="12" id="KW-0472">Membrane</keyword>
<dbReference type="SUPFAM" id="SSF56601">
    <property type="entry name" value="beta-lactamase/transpeptidase-like"/>
    <property type="match status" value="1"/>
</dbReference>
<dbReference type="EMBL" id="JADCSA010000009">
    <property type="protein sequence ID" value="MBE7325118.1"/>
    <property type="molecule type" value="Genomic_DNA"/>
</dbReference>
<evidence type="ECO:0000256" key="9">
    <source>
        <dbReference type="ARBA" id="ARBA00022960"/>
    </source>
</evidence>
<dbReference type="Pfam" id="PF00905">
    <property type="entry name" value="Transpeptidase"/>
    <property type="match status" value="1"/>
</dbReference>
<dbReference type="InterPro" id="IPR005311">
    <property type="entry name" value="PBP_dimer"/>
</dbReference>
<evidence type="ECO:0000256" key="10">
    <source>
        <dbReference type="ARBA" id="ARBA00022984"/>
    </source>
</evidence>
<protein>
    <submittedName>
        <fullName evidence="17">Penicillin-binding protein 2</fullName>
        <ecNumber evidence="17">3.4.16.4</ecNumber>
    </submittedName>
</protein>
<keyword evidence="9" id="KW-0133">Cell shape</keyword>
<keyword evidence="5" id="KW-0997">Cell inner membrane</keyword>
<dbReference type="Proteomes" id="UP000756387">
    <property type="component" value="Unassembled WGS sequence"/>
</dbReference>
<dbReference type="Pfam" id="PF03717">
    <property type="entry name" value="PBP_dimer"/>
    <property type="match status" value="1"/>
</dbReference>
<dbReference type="InterPro" id="IPR001460">
    <property type="entry name" value="PCN-bd_Tpept"/>
</dbReference>
<keyword evidence="8 17" id="KW-0378">Hydrolase</keyword>
<comment type="similarity">
    <text evidence="3">Belongs to the transpeptidase family.</text>
</comment>
<evidence type="ECO:0000256" key="12">
    <source>
        <dbReference type="ARBA" id="ARBA00023136"/>
    </source>
</evidence>
<dbReference type="InterPro" id="IPR017790">
    <property type="entry name" value="Penicillin-binding_protein_2"/>
</dbReference>
<feature type="region of interest" description="Disordered" evidence="14">
    <location>
        <begin position="684"/>
        <end position="710"/>
    </location>
</feature>
<feature type="domain" description="Penicillin-binding protein transpeptidase" evidence="15">
    <location>
        <begin position="298"/>
        <end position="660"/>
    </location>
</feature>
<keyword evidence="10" id="KW-0573">Peptidoglycan synthesis</keyword>
<evidence type="ECO:0000256" key="3">
    <source>
        <dbReference type="ARBA" id="ARBA00007171"/>
    </source>
</evidence>
<keyword evidence="4" id="KW-1003">Cell membrane</keyword>
<dbReference type="Gene3D" id="3.90.1310.10">
    <property type="entry name" value="Penicillin-binding protein 2a (Domain 2)"/>
    <property type="match status" value="1"/>
</dbReference>
<gene>
    <name evidence="17" type="primary">mrdA</name>
    <name evidence="17" type="ORF">IEQ44_10660</name>
</gene>
<evidence type="ECO:0000256" key="13">
    <source>
        <dbReference type="ARBA" id="ARBA00023316"/>
    </source>
</evidence>
<comment type="caution">
    <text evidence="17">The sequence shown here is derived from an EMBL/GenBank/DDBJ whole genome shotgun (WGS) entry which is preliminary data.</text>
</comment>
<dbReference type="InterPro" id="IPR036138">
    <property type="entry name" value="PBP_dimer_sf"/>
</dbReference>
<evidence type="ECO:0000313" key="18">
    <source>
        <dbReference type="Proteomes" id="UP000756387"/>
    </source>
</evidence>
<dbReference type="RefSeq" id="WP_193638447.1">
    <property type="nucleotide sequence ID" value="NZ_JADCSA010000009.1"/>
</dbReference>
<dbReference type="InterPro" id="IPR050515">
    <property type="entry name" value="Beta-lactam/transpept"/>
</dbReference>
<evidence type="ECO:0000313" key="17">
    <source>
        <dbReference type="EMBL" id="MBE7325118.1"/>
    </source>
</evidence>
<dbReference type="PANTHER" id="PTHR30627:SF2">
    <property type="entry name" value="PEPTIDOGLYCAN D,D-TRANSPEPTIDASE MRDA"/>
    <property type="match status" value="1"/>
</dbReference>
<evidence type="ECO:0000256" key="6">
    <source>
        <dbReference type="ARBA" id="ARBA00022670"/>
    </source>
</evidence>
<evidence type="ECO:0000256" key="11">
    <source>
        <dbReference type="ARBA" id="ARBA00022989"/>
    </source>
</evidence>
<dbReference type="NCBIfam" id="TIGR03423">
    <property type="entry name" value="pbp2_mrdA"/>
    <property type="match status" value="1"/>
</dbReference>
<dbReference type="Gene3D" id="3.40.710.10">
    <property type="entry name" value="DD-peptidase/beta-lactamase superfamily"/>
    <property type="match status" value="1"/>
</dbReference>
<reference evidence="17 18" key="1">
    <citation type="submission" date="2020-10" db="EMBL/GenBank/DDBJ databases">
        <title>Nocardioides sp. isolated from sludge.</title>
        <authorList>
            <person name="Zhang X."/>
        </authorList>
    </citation>
    <scope>NUCLEOTIDE SEQUENCE [LARGE SCALE GENOMIC DNA]</scope>
    <source>
        <strain evidence="17 18">Y6</strain>
    </source>
</reference>
<evidence type="ECO:0000256" key="4">
    <source>
        <dbReference type="ARBA" id="ARBA00022475"/>
    </source>
</evidence>
<proteinExistence type="inferred from homology"/>
<evidence type="ECO:0000256" key="2">
    <source>
        <dbReference type="ARBA" id="ARBA00004236"/>
    </source>
</evidence>